<proteinExistence type="predicted"/>
<dbReference type="GO" id="GO:0008270">
    <property type="term" value="F:zinc ion binding"/>
    <property type="evidence" value="ECO:0007669"/>
    <property type="project" value="InterPro"/>
</dbReference>
<name>A0A9U8E488_BIOGL</name>
<dbReference type="RefSeq" id="XP_055878969.1">
    <property type="nucleotide sequence ID" value="XM_056022994.1"/>
</dbReference>
<dbReference type="SMART" id="SM00174">
    <property type="entry name" value="RHO"/>
    <property type="match status" value="1"/>
</dbReference>
<dbReference type="SUPFAM" id="SSF82919">
    <property type="entry name" value="Zn-finger domain of Sec23/24"/>
    <property type="match status" value="1"/>
</dbReference>
<feature type="compositionally biased region" description="Polar residues" evidence="3">
    <location>
        <begin position="227"/>
        <end position="237"/>
    </location>
</feature>
<dbReference type="InterPro" id="IPR002035">
    <property type="entry name" value="VWF_A"/>
</dbReference>
<dbReference type="NCBIfam" id="TIGR00231">
    <property type="entry name" value="small_GTP"/>
    <property type="match status" value="1"/>
</dbReference>
<evidence type="ECO:0000313" key="6">
    <source>
        <dbReference type="RefSeq" id="XP_013072214.2"/>
    </source>
</evidence>
<dbReference type="RefSeq" id="XP_055878971.1">
    <property type="nucleotide sequence ID" value="XM_056022996.1"/>
</dbReference>
<dbReference type="GO" id="GO:0030127">
    <property type="term" value="C:COPII vesicle coat"/>
    <property type="evidence" value="ECO:0007669"/>
    <property type="project" value="InterPro"/>
</dbReference>
<reference evidence="6 7" key="1">
    <citation type="submission" date="2025-04" db="UniProtKB">
        <authorList>
            <consortium name="RefSeq"/>
        </authorList>
    </citation>
    <scope>IDENTIFICATION</scope>
</reference>
<sequence length="862" mass="95156">MELGSTFVYLGNDAEDEEEIQISEVNNIAISDSDSDTNDDDNQTCLLDILDTAGQEEYSALRDQYVQSGNGFLIIYSITDRESLKEAETIYNWLKRVKSDTPYAILVANKQDMISEAIVTSQEGKDLATRLGIPFYETSAKTGTDVTEAFSGLIRTIPRVSSEYKIVMLGAGAVGKSCLTVRFVSNVFVDEYDPTIEDSYRKMITVSGLKPLSKDERKKLKMKKKQSSVADTENNMSRNSKSIEAFRTLKKLFRPPSKPPPRFKDDHLPPRFSNRPTANGLLDSDRVKKIKERKTDGNVILIPFKNLADDLQLVTGDPVKCGQCKAVLTSTARLEHEGDATIWNCEFCHHKNTDLDISEEEIPKGDVIDFMLSPATKTSAESENTASDELALKKGTSEGVIVYCMDISSSMEATCHIPESQAAWREERAQGSGPVTRVTRISCIKRAIQRLAEQLKLEQPDKHVLLSVFSSDYYIKGGGATENLPECQALGNKTFDELLQMGLNLSASYPLLDIEHSHEFIDAAVKGLVTTGCTALGPALSICTGFVSKIPGSEIVLCTDGEPNVGVGSLNGNQNGDFYRMIGNYARSKDITINILAVGEDSVGLHHVSAAAELTGGTTNKLNPVEIIRQLRLIAQNEVVATTVTVRLFLQPEFVFDEPDYGENLNTLEKEVGTARKEANLTFRFKLKDATQAKNLNSVPFQAQICYTRKDGMRCLRVLSKQTEATSDRQTMEQNINIAVMGVSAMKTTAKLANAGKNIDAQHHLKNVKRLVHRGAVTADKQEQTLAFRSEIATLEKGLLEDLSCNGDNATIATSDLKTKMLQTAYNTRTTRFASNSVKARGHFKVMSSAQKLSYYDYKDDE</sequence>
<dbReference type="InterPro" id="IPR027417">
    <property type="entry name" value="P-loop_NTPase"/>
</dbReference>
<evidence type="ECO:0000313" key="7">
    <source>
        <dbReference type="RefSeq" id="XP_055878969.1"/>
    </source>
</evidence>
<dbReference type="Proteomes" id="UP001165740">
    <property type="component" value="Chromosome 3"/>
</dbReference>
<keyword evidence="2" id="KW-0342">GTP-binding</keyword>
<dbReference type="PROSITE" id="PS51421">
    <property type="entry name" value="RAS"/>
    <property type="match status" value="1"/>
</dbReference>
<dbReference type="PANTHER" id="PTHR24070">
    <property type="entry name" value="RAS, DI-RAS, AND RHEB FAMILY MEMBERS OF SMALL GTPASE SUPERFAMILY"/>
    <property type="match status" value="1"/>
</dbReference>
<evidence type="ECO:0000256" key="2">
    <source>
        <dbReference type="ARBA" id="ARBA00023134"/>
    </source>
</evidence>
<dbReference type="SMART" id="SM00173">
    <property type="entry name" value="RAS"/>
    <property type="match status" value="1"/>
</dbReference>
<dbReference type="GO" id="GO:0003924">
    <property type="term" value="F:GTPase activity"/>
    <property type="evidence" value="ECO:0007669"/>
    <property type="project" value="InterPro"/>
</dbReference>
<dbReference type="InterPro" id="IPR020849">
    <property type="entry name" value="Small_GTPase_Ras-type"/>
</dbReference>
<dbReference type="Gene3D" id="3.40.50.410">
    <property type="entry name" value="von Willebrand factor, type A domain"/>
    <property type="match status" value="1"/>
</dbReference>
<dbReference type="AlphaFoldDB" id="A0A9U8E488"/>
<dbReference type="Pfam" id="PF00071">
    <property type="entry name" value="Ras"/>
    <property type="match status" value="2"/>
</dbReference>
<dbReference type="GO" id="GO:0006888">
    <property type="term" value="P:endoplasmic reticulum to Golgi vesicle-mediated transport"/>
    <property type="evidence" value="ECO:0007669"/>
    <property type="project" value="InterPro"/>
</dbReference>
<dbReference type="FunFam" id="3.40.50.300:FF:001447">
    <property type="entry name" value="Ras-related protein Rab-1B"/>
    <property type="match status" value="1"/>
</dbReference>
<dbReference type="PROSITE" id="PS50234">
    <property type="entry name" value="VWFA"/>
    <property type="match status" value="1"/>
</dbReference>
<dbReference type="SMART" id="SM00175">
    <property type="entry name" value="RAB"/>
    <property type="match status" value="1"/>
</dbReference>
<dbReference type="KEGG" id="bgt:106059195"/>
<dbReference type="PROSITE" id="PS51419">
    <property type="entry name" value="RAB"/>
    <property type="match status" value="1"/>
</dbReference>
<keyword evidence="5" id="KW-1185">Reference proteome</keyword>
<dbReference type="InterPro" id="IPR036465">
    <property type="entry name" value="vWFA_dom_sf"/>
</dbReference>
<feature type="region of interest" description="Disordered" evidence="3">
    <location>
        <begin position="251"/>
        <end position="280"/>
    </location>
</feature>
<dbReference type="OMA" id="FQVQIKY"/>
<feature type="region of interest" description="Disordered" evidence="3">
    <location>
        <begin position="216"/>
        <end position="237"/>
    </location>
</feature>
<dbReference type="Gene3D" id="3.40.50.300">
    <property type="entry name" value="P-loop containing nucleotide triphosphate hydrolases"/>
    <property type="match status" value="2"/>
</dbReference>
<dbReference type="PRINTS" id="PR00449">
    <property type="entry name" value="RASTRNSFRMNG"/>
</dbReference>
<feature type="domain" description="VWFA" evidence="4">
    <location>
        <begin position="400"/>
        <end position="672"/>
    </location>
</feature>
<evidence type="ECO:0000256" key="1">
    <source>
        <dbReference type="ARBA" id="ARBA00022741"/>
    </source>
</evidence>
<dbReference type="GO" id="GO:0005525">
    <property type="term" value="F:GTP binding"/>
    <property type="evidence" value="ECO:0007669"/>
    <property type="project" value="UniProtKB-KW"/>
</dbReference>
<organism evidence="5 6">
    <name type="scientific">Biomphalaria glabrata</name>
    <name type="common">Bloodfluke planorb</name>
    <name type="synonym">Freshwater snail</name>
    <dbReference type="NCBI Taxonomy" id="6526"/>
    <lineage>
        <taxon>Eukaryota</taxon>
        <taxon>Metazoa</taxon>
        <taxon>Spiralia</taxon>
        <taxon>Lophotrochozoa</taxon>
        <taxon>Mollusca</taxon>
        <taxon>Gastropoda</taxon>
        <taxon>Heterobranchia</taxon>
        <taxon>Euthyneura</taxon>
        <taxon>Panpulmonata</taxon>
        <taxon>Hygrophila</taxon>
        <taxon>Lymnaeoidea</taxon>
        <taxon>Planorbidae</taxon>
        <taxon>Biomphalaria</taxon>
    </lineage>
</organism>
<dbReference type="GO" id="GO:0007165">
    <property type="term" value="P:signal transduction"/>
    <property type="evidence" value="ECO:0007669"/>
    <property type="project" value="InterPro"/>
</dbReference>
<dbReference type="SUPFAM" id="SSF52540">
    <property type="entry name" value="P-loop containing nucleoside triphosphate hydrolases"/>
    <property type="match status" value="2"/>
</dbReference>
<evidence type="ECO:0000313" key="5">
    <source>
        <dbReference type="Proteomes" id="UP001165740"/>
    </source>
</evidence>
<dbReference type="InterPro" id="IPR001806">
    <property type="entry name" value="Small_GTPase"/>
</dbReference>
<dbReference type="SUPFAM" id="SSF53300">
    <property type="entry name" value="vWA-like"/>
    <property type="match status" value="1"/>
</dbReference>
<protein>
    <submittedName>
        <fullName evidence="6 7">Circularly permutated Ras protein 1-like</fullName>
    </submittedName>
</protein>
<gene>
    <name evidence="6 7 8" type="primary">LOC106059195</name>
</gene>
<evidence type="ECO:0000256" key="3">
    <source>
        <dbReference type="SAM" id="MobiDB-lite"/>
    </source>
</evidence>
<dbReference type="InterPro" id="IPR005225">
    <property type="entry name" value="Small_GTP-bd"/>
</dbReference>
<dbReference type="GO" id="GO:0006886">
    <property type="term" value="P:intracellular protein transport"/>
    <property type="evidence" value="ECO:0007669"/>
    <property type="project" value="InterPro"/>
</dbReference>
<dbReference type="RefSeq" id="XP_013072214.2">
    <property type="nucleotide sequence ID" value="XM_013216760.2"/>
</dbReference>
<keyword evidence="1" id="KW-0547">Nucleotide-binding</keyword>
<dbReference type="InterPro" id="IPR036174">
    <property type="entry name" value="Znf_Sec23_Sec24_sf"/>
</dbReference>
<evidence type="ECO:0000259" key="4">
    <source>
        <dbReference type="PROSITE" id="PS50234"/>
    </source>
</evidence>
<dbReference type="Gene3D" id="2.30.30.380">
    <property type="entry name" value="Zn-finger domain of Sec23/24"/>
    <property type="match status" value="1"/>
</dbReference>
<dbReference type="OrthoDB" id="1724672at2759"/>
<evidence type="ECO:0000313" key="8">
    <source>
        <dbReference type="RefSeq" id="XP_055878971.1"/>
    </source>
</evidence>
<accession>A0A9U8E488</accession>
<dbReference type="GeneID" id="106059195"/>